<feature type="domain" description="Helicase C-terminal" evidence="11">
    <location>
        <begin position="293"/>
        <end position="450"/>
    </location>
</feature>
<dbReference type="Pfam" id="PF00271">
    <property type="entry name" value="Helicase_C"/>
    <property type="match status" value="1"/>
</dbReference>
<proteinExistence type="predicted"/>
<dbReference type="GO" id="GO:0003677">
    <property type="term" value="F:DNA binding"/>
    <property type="evidence" value="ECO:0007669"/>
    <property type="project" value="UniProtKB-KW"/>
</dbReference>
<evidence type="ECO:0000256" key="2">
    <source>
        <dbReference type="ARBA" id="ARBA00022763"/>
    </source>
</evidence>
<keyword evidence="7" id="KW-0234">DNA repair</keyword>
<dbReference type="GO" id="GO:0006281">
    <property type="term" value="P:DNA repair"/>
    <property type="evidence" value="ECO:0007669"/>
    <property type="project" value="UniProtKB-KW"/>
</dbReference>
<dbReference type="PANTHER" id="PTHR47962">
    <property type="entry name" value="ATP-DEPENDENT HELICASE LHR-RELATED-RELATED"/>
    <property type="match status" value="1"/>
</dbReference>
<evidence type="ECO:0000256" key="3">
    <source>
        <dbReference type="ARBA" id="ARBA00022801"/>
    </source>
</evidence>
<dbReference type="InterPro" id="IPR011545">
    <property type="entry name" value="DEAD/DEAH_box_helicase_dom"/>
</dbReference>
<dbReference type="RefSeq" id="WP_134757128.1">
    <property type="nucleotide sequence ID" value="NZ_MYFO02000002.1"/>
</dbReference>
<dbReference type="EMBL" id="MYFO01000048">
    <property type="protein sequence ID" value="TFE83484.1"/>
    <property type="molecule type" value="Genomic_DNA"/>
</dbReference>
<accession>A0A4Y8PSA9</accession>
<evidence type="ECO:0000256" key="9">
    <source>
        <dbReference type="SAM" id="MobiDB-lite"/>
    </source>
</evidence>
<dbReference type="GO" id="GO:0004386">
    <property type="term" value="F:helicase activity"/>
    <property type="evidence" value="ECO:0007669"/>
    <property type="project" value="UniProtKB-KW"/>
</dbReference>
<dbReference type="InterPro" id="IPR055369">
    <property type="entry name" value="WH2_Lhr"/>
</dbReference>
<dbReference type="SUPFAM" id="SSF52540">
    <property type="entry name" value="P-loop containing nucleoside triphosphate hydrolases"/>
    <property type="match status" value="1"/>
</dbReference>
<dbReference type="SMART" id="SM00490">
    <property type="entry name" value="HELICc"/>
    <property type="match status" value="1"/>
</dbReference>
<dbReference type="Pfam" id="PF23234">
    <property type="entry name" value="WHD_4th_Lhr"/>
    <property type="match status" value="1"/>
</dbReference>
<organism evidence="12 13">
    <name type="scientific">Paenibacillus athensensis</name>
    <dbReference type="NCBI Taxonomy" id="1967502"/>
    <lineage>
        <taxon>Bacteria</taxon>
        <taxon>Bacillati</taxon>
        <taxon>Bacillota</taxon>
        <taxon>Bacilli</taxon>
        <taxon>Bacillales</taxon>
        <taxon>Paenibacillaceae</taxon>
        <taxon>Paenibacillus</taxon>
    </lineage>
</organism>
<name>A0A4Y8PSA9_9BACL</name>
<keyword evidence="3" id="KW-0378">Hydrolase</keyword>
<evidence type="ECO:0000256" key="7">
    <source>
        <dbReference type="ARBA" id="ARBA00023204"/>
    </source>
</evidence>
<keyword evidence="13" id="KW-1185">Reference proteome</keyword>
<feature type="compositionally biased region" description="Basic and acidic residues" evidence="9">
    <location>
        <begin position="649"/>
        <end position="658"/>
    </location>
</feature>
<evidence type="ECO:0000256" key="8">
    <source>
        <dbReference type="ARBA" id="ARBA00023235"/>
    </source>
</evidence>
<keyword evidence="6" id="KW-0238">DNA-binding</keyword>
<dbReference type="InterPro" id="IPR001650">
    <property type="entry name" value="Helicase_C-like"/>
</dbReference>
<dbReference type="Pfam" id="PF23236">
    <property type="entry name" value="WHD_2nd_Lhr"/>
    <property type="match status" value="1"/>
</dbReference>
<gene>
    <name evidence="12" type="ORF">B5M42_22795</name>
</gene>
<keyword evidence="8" id="KW-0413">Isomerase</keyword>
<evidence type="ECO:0000259" key="10">
    <source>
        <dbReference type="PROSITE" id="PS51192"/>
    </source>
</evidence>
<reference evidence="12 13" key="1">
    <citation type="submission" date="2017-03" db="EMBL/GenBank/DDBJ databases">
        <title>Isolation of Levoglucosan Utilizing Bacteria.</title>
        <authorList>
            <person name="Arya A.S."/>
        </authorList>
    </citation>
    <scope>NUCLEOTIDE SEQUENCE [LARGE SCALE GENOMIC DNA]</scope>
    <source>
        <strain evidence="12 13">MEC069</strain>
    </source>
</reference>
<dbReference type="InterPro" id="IPR055368">
    <property type="entry name" value="WH3_Lhr"/>
</dbReference>
<dbReference type="Pfam" id="PF19306">
    <property type="entry name" value="WHD_Lhr"/>
    <property type="match status" value="1"/>
</dbReference>
<evidence type="ECO:0008006" key="14">
    <source>
        <dbReference type="Google" id="ProtNLM"/>
    </source>
</evidence>
<feature type="region of interest" description="Disordered" evidence="9">
    <location>
        <begin position="1497"/>
        <end position="1518"/>
    </location>
</feature>
<feature type="region of interest" description="Disordered" evidence="9">
    <location>
        <begin position="121"/>
        <end position="140"/>
    </location>
</feature>
<evidence type="ECO:0000313" key="12">
    <source>
        <dbReference type="EMBL" id="TFE83484.1"/>
    </source>
</evidence>
<dbReference type="OrthoDB" id="9774462at2"/>
<dbReference type="GO" id="GO:0016887">
    <property type="term" value="F:ATP hydrolysis activity"/>
    <property type="evidence" value="ECO:0007669"/>
    <property type="project" value="TreeGrafter"/>
</dbReference>
<protein>
    <recommendedName>
        <fullName evidence="14">DEAD/DEAH box helicase</fullName>
    </recommendedName>
</protein>
<evidence type="ECO:0000259" key="11">
    <source>
        <dbReference type="PROSITE" id="PS51194"/>
    </source>
</evidence>
<dbReference type="Pfam" id="PF08494">
    <property type="entry name" value="DEAD_assoc"/>
    <property type="match status" value="1"/>
</dbReference>
<dbReference type="InterPro" id="IPR013701">
    <property type="entry name" value="Lhr-like_DEAD/DEAH_assoc"/>
</dbReference>
<evidence type="ECO:0000256" key="5">
    <source>
        <dbReference type="ARBA" id="ARBA00022840"/>
    </source>
</evidence>
<dbReference type="Gene3D" id="3.40.50.300">
    <property type="entry name" value="P-loop containing nucleotide triphosphate hydrolases"/>
    <property type="match status" value="2"/>
</dbReference>
<dbReference type="InterPro" id="IPR055367">
    <property type="entry name" value="WH4_Lhr"/>
</dbReference>
<evidence type="ECO:0000256" key="4">
    <source>
        <dbReference type="ARBA" id="ARBA00022806"/>
    </source>
</evidence>
<dbReference type="Pfam" id="PF23235">
    <property type="entry name" value="WHD_3rd_Lhr"/>
    <property type="match status" value="1"/>
</dbReference>
<keyword evidence="2" id="KW-0227">DNA damage</keyword>
<keyword evidence="5" id="KW-0067">ATP-binding</keyword>
<dbReference type="GO" id="GO:0005524">
    <property type="term" value="F:ATP binding"/>
    <property type="evidence" value="ECO:0007669"/>
    <property type="project" value="UniProtKB-KW"/>
</dbReference>
<dbReference type="InterPro" id="IPR052511">
    <property type="entry name" value="ATP-dep_Helicase"/>
</dbReference>
<dbReference type="PROSITE" id="PS51194">
    <property type="entry name" value="HELICASE_CTER"/>
    <property type="match status" value="1"/>
</dbReference>
<dbReference type="Pfam" id="PF00270">
    <property type="entry name" value="DEAD"/>
    <property type="match status" value="1"/>
</dbReference>
<evidence type="ECO:0000256" key="6">
    <source>
        <dbReference type="ARBA" id="ARBA00023125"/>
    </source>
</evidence>
<keyword evidence="1" id="KW-0547">Nucleotide-binding</keyword>
<dbReference type="SMART" id="SM00487">
    <property type="entry name" value="DEXDc"/>
    <property type="match status" value="1"/>
</dbReference>
<dbReference type="InterPro" id="IPR014001">
    <property type="entry name" value="Helicase_ATP-bd"/>
</dbReference>
<feature type="domain" description="Helicase ATP-binding" evidence="10">
    <location>
        <begin position="34"/>
        <end position="232"/>
    </location>
</feature>
<evidence type="ECO:0000256" key="1">
    <source>
        <dbReference type="ARBA" id="ARBA00022741"/>
    </source>
</evidence>
<sequence length="1597" mass="174793">MRDKHAADFGFDNVLSSWFTKRFGLPTGVQQQAWAQIAGDGHILISSPTGSGKTLAALLPCLDGVVQEKRSSAKDYASGVRVLVVTPLKALNNDIHHHLLGFMQEIAAEAELQTLGRPLAEVSDTSPTSAKGADDAPWPGISVGVRTGDTSQSTRASMLKHPPDVLVTTPESLYLLLTSPRARQMLRTVRQVVVDEIHELAADKRGMHLSLTLERLDAWCGRPAQRIGVSATQKPIERVARYLGGWTNGQPRAVAIVESAADKRYDLLLTVPEPVRPGYGADREAIWTPLVQRILQVMEGCRAALVFVNSRRLCERLTLRLNDHAGYELARSHHGSVAREKRLEVERLLKAGELRCLVATSSLELGIDVGHVDLVIQIDSPQSAAAGIQRVGRAGHSVGGVSRGVLLARSRSSLPELAVLGRRIAARDIEAIRVPRGSLDVLAQQIVAMMAGGDEWELPELLRLLGQSDSFRAMSRDKVTAMLDVLSGLYPFVRPLIAWDRDADRLRALPVTSVAALTGAGTIPQSTAYPVHHNESGLRLGELDEEFIQESSVGDVFQLGTSSWRIVRIRPERVYVSESENRYSEIPFWRGEAGSRSFELGAETGRLWRELSERLRGSLDEGGFTGLSEAQDGERAAAANGKPEASSDPQEKHSEHSLQDSAEDAPDAALALNGPATEAEAATEAGAADASRKAKDAAALSWLMSECFMDAAAGSQLIAFVRSQMAAHAVPTDRTVVLESFADEHGQTHIVLHSLFGRRLNRAWLMALESKLRVHGWTPLYSNAKDNGIELVLRLEGSGQIAAVTQQLIALRADEAEQLLSEAVAGSPMFAAAFSRLAETSLLLSRSFERMPAWKKRMRSEELLKASLPYKERFPLLQEAVRECLEEQLDAARLQTLLTEAAAGRLTFAVRHSLYPSPLAAAFQADYVQTKLYESDALPRDLQLELVGFSRQLAAEVFGPEAVRQAIDPQVLAAEAARLERGTPAHAAAPDGPDSLLRLLKEQGDSSRAELERAIPAEQLDGWLDALLTDRRAQAVACGGESRYISSDERELYADVHVSAFAQSFILQRYADRVLSFTAATLAERYGLDATAAANWIQSTAASGAVQPAPFAAGEDEGLWTSGKIASRLIRMSLEAYRRAEDAVSPFDYWRSMPLREQLGRSAAPGTEGLREALRSLEGLFLPVSLWESVLLPSRQTGYRKQELDLLCASGELVWVGRQEPEEKEGRIAFFLQDSPDGKLLLAPCLERAALRPPSRPALLELIRSKGASFLSRLSLEAGQPPSALLGELLDLVWDGRIANDQFAPLRLHAAAAKRSAPKGDKFQSGLGRWYALETTADRAYDREAAALLWTRHLLDRFGIMTKDVAEAYSPYTWDVHLPALRQLELWGLVVRGLFIRDLPALQFAAKTFLDRLRRTLPANTVPAGEPTLICALDPANPFGLIVPWPSVKGATFARKNGNFLLVQGGSWLYWIENNGRRIYSMSHAALATTAGPTLTIRPDRSSDLDPSLSADAGSAFSPQARESTAADTLAEDDAAQALERLKSMFRLFLRSQSLRKIVVDSWNGVRIADAPERELLQRLGAERDRNSYVLWPSQLQ</sequence>
<keyword evidence="4" id="KW-0347">Helicase</keyword>
<evidence type="ECO:0000313" key="13">
    <source>
        <dbReference type="Proteomes" id="UP000298246"/>
    </source>
</evidence>
<dbReference type="Proteomes" id="UP000298246">
    <property type="component" value="Unassembled WGS sequence"/>
</dbReference>
<dbReference type="PANTHER" id="PTHR47962:SF5">
    <property type="entry name" value="ATP-DEPENDENT HELICASE LHR-RELATED"/>
    <property type="match status" value="1"/>
</dbReference>
<dbReference type="InterPro" id="IPR027417">
    <property type="entry name" value="P-loop_NTPase"/>
</dbReference>
<feature type="region of interest" description="Disordered" evidence="9">
    <location>
        <begin position="619"/>
        <end position="665"/>
    </location>
</feature>
<comment type="caution">
    <text evidence="12">The sequence shown here is derived from an EMBL/GenBank/DDBJ whole genome shotgun (WGS) entry which is preliminary data.</text>
</comment>
<dbReference type="PROSITE" id="PS51192">
    <property type="entry name" value="HELICASE_ATP_BIND_1"/>
    <property type="match status" value="1"/>
</dbReference>
<dbReference type="InterPro" id="IPR045628">
    <property type="entry name" value="Lhr_WH_dom"/>
</dbReference>